<evidence type="ECO:0000313" key="3">
    <source>
        <dbReference type="EMBL" id="CAF1506444.1"/>
    </source>
</evidence>
<keyword evidence="1" id="KW-1133">Transmembrane helix</keyword>
<keyword evidence="4" id="KW-1185">Reference proteome</keyword>
<feature type="transmembrane region" description="Helical" evidence="1">
    <location>
        <begin position="75"/>
        <end position="101"/>
    </location>
</feature>
<name>A0A815HG81_ADIRI</name>
<dbReference type="EMBL" id="CAJNOJ010000264">
    <property type="protein sequence ID" value="CAF1351060.1"/>
    <property type="molecule type" value="Genomic_DNA"/>
</dbReference>
<feature type="transmembrane region" description="Helical" evidence="1">
    <location>
        <begin position="12"/>
        <end position="30"/>
    </location>
</feature>
<dbReference type="Gene3D" id="1.20.1070.10">
    <property type="entry name" value="Rhodopsin 7-helix transmembrane proteins"/>
    <property type="match status" value="1"/>
</dbReference>
<dbReference type="Proteomes" id="UP000663852">
    <property type="component" value="Unassembled WGS sequence"/>
</dbReference>
<evidence type="ECO:0000256" key="1">
    <source>
        <dbReference type="SAM" id="Phobius"/>
    </source>
</evidence>
<accession>A0A815HG81</accession>
<dbReference type="AlphaFoldDB" id="A0A815HG81"/>
<evidence type="ECO:0008006" key="6">
    <source>
        <dbReference type="Google" id="ProtNLM"/>
    </source>
</evidence>
<evidence type="ECO:0000313" key="5">
    <source>
        <dbReference type="Proteomes" id="UP000663852"/>
    </source>
</evidence>
<dbReference type="EMBL" id="CAJNOR010004492">
    <property type="protein sequence ID" value="CAF1506444.1"/>
    <property type="molecule type" value="Genomic_DNA"/>
</dbReference>
<proteinExistence type="predicted"/>
<feature type="transmembrane region" description="Helical" evidence="1">
    <location>
        <begin position="220"/>
        <end position="243"/>
    </location>
</feature>
<dbReference type="OrthoDB" id="10181219at2759"/>
<keyword evidence="1" id="KW-0472">Membrane</keyword>
<gene>
    <name evidence="2" type="ORF">EDS130_LOCUS33281</name>
    <name evidence="3" type="ORF">XAT740_LOCUS39964</name>
</gene>
<comment type="caution">
    <text evidence="2">The sequence shown here is derived from an EMBL/GenBank/DDBJ whole genome shotgun (WGS) entry which is preliminary data.</text>
</comment>
<keyword evidence="1" id="KW-0812">Transmembrane</keyword>
<dbReference type="SUPFAM" id="SSF81321">
    <property type="entry name" value="Family A G protein-coupled receptor-like"/>
    <property type="match status" value="1"/>
</dbReference>
<organism evidence="2 5">
    <name type="scientific">Adineta ricciae</name>
    <name type="common">Rotifer</name>
    <dbReference type="NCBI Taxonomy" id="249248"/>
    <lineage>
        <taxon>Eukaryota</taxon>
        <taxon>Metazoa</taxon>
        <taxon>Spiralia</taxon>
        <taxon>Gnathifera</taxon>
        <taxon>Rotifera</taxon>
        <taxon>Eurotatoria</taxon>
        <taxon>Bdelloidea</taxon>
        <taxon>Adinetida</taxon>
        <taxon>Adinetidae</taxon>
        <taxon>Adineta</taxon>
    </lineage>
</organism>
<evidence type="ECO:0000313" key="2">
    <source>
        <dbReference type="EMBL" id="CAF1351060.1"/>
    </source>
</evidence>
<feature type="transmembrane region" description="Helical" evidence="1">
    <location>
        <begin position="42"/>
        <end position="63"/>
    </location>
</feature>
<sequence>MSLPPEFWIARTANILSIISAFCALSLLLFDRTLRRALHNHIIIVLLSVVFVRSVSNLFYNIYINLLADLAWNPILYYLIWFFIDYALYSTQIILVVWAAIERHILIFHDQWLRMRSKRFLLHYLPIIILLTYSLIFFSVITFVPFCQNSADNILAGITTNPCSLDNEMLGSWELICHHIVGIFIIVLSSLTLIVRIIRQKQRLHQSVQWRKHRKPTIQMLLTSMFYLVCDTPWVTIIFALRYGLSYDIVAIPLTNAFMLRDYVTHMYPFISILSSSDLRHKLRRMVLCWRKRQAILPDGTIQLAVTRRRQTAIN</sequence>
<feature type="transmembrane region" description="Helical" evidence="1">
    <location>
        <begin position="179"/>
        <end position="199"/>
    </location>
</feature>
<dbReference type="Proteomes" id="UP000663828">
    <property type="component" value="Unassembled WGS sequence"/>
</dbReference>
<feature type="transmembrane region" description="Helical" evidence="1">
    <location>
        <begin position="121"/>
        <end position="146"/>
    </location>
</feature>
<protein>
    <recommendedName>
        <fullName evidence="6">G-protein coupled receptors family 1 profile domain-containing protein</fullName>
    </recommendedName>
</protein>
<reference evidence="2" key="1">
    <citation type="submission" date="2021-02" db="EMBL/GenBank/DDBJ databases">
        <authorList>
            <person name="Nowell W R."/>
        </authorList>
    </citation>
    <scope>NUCLEOTIDE SEQUENCE</scope>
</reference>
<evidence type="ECO:0000313" key="4">
    <source>
        <dbReference type="Proteomes" id="UP000663828"/>
    </source>
</evidence>